<dbReference type="Proteomes" id="UP000297703">
    <property type="component" value="Unassembled WGS sequence"/>
</dbReference>
<protein>
    <submittedName>
        <fullName evidence="1">Cyclic GMP-AMP synthase-like</fullName>
    </submittedName>
</protein>
<evidence type="ECO:0000313" key="1">
    <source>
        <dbReference type="EMBL" id="TFK13838.1"/>
    </source>
</evidence>
<dbReference type="EMBL" id="QXTE01000014">
    <property type="protein sequence ID" value="TFK13838.1"/>
    <property type="molecule type" value="Genomic_DNA"/>
</dbReference>
<reference evidence="1 2" key="1">
    <citation type="submission" date="2019-04" db="EMBL/GenBank/DDBJ databases">
        <title>Draft genome of the big-headed turtle Platysternon megacephalum.</title>
        <authorList>
            <person name="Gong S."/>
        </authorList>
    </citation>
    <scope>NUCLEOTIDE SEQUENCE [LARGE SCALE GENOMIC DNA]</scope>
    <source>
        <strain evidence="1">DO16091913</strain>
        <tissue evidence="1">Muscle</tissue>
    </source>
</reference>
<organism evidence="1 2">
    <name type="scientific">Platysternon megacephalum</name>
    <name type="common">big-headed turtle</name>
    <dbReference type="NCBI Taxonomy" id="55544"/>
    <lineage>
        <taxon>Eukaryota</taxon>
        <taxon>Metazoa</taxon>
        <taxon>Chordata</taxon>
        <taxon>Craniata</taxon>
        <taxon>Vertebrata</taxon>
        <taxon>Euteleostomi</taxon>
        <taxon>Archelosauria</taxon>
        <taxon>Testudinata</taxon>
        <taxon>Testudines</taxon>
        <taxon>Cryptodira</taxon>
        <taxon>Durocryptodira</taxon>
        <taxon>Testudinoidea</taxon>
        <taxon>Platysternidae</taxon>
        <taxon>Platysternon</taxon>
    </lineage>
</organism>
<gene>
    <name evidence="1" type="ORF">DR999_PMT02859</name>
</gene>
<comment type="caution">
    <text evidence="1">The sequence shown here is derived from an EMBL/GenBank/DDBJ whole genome shotgun (WGS) entry which is preliminary data.</text>
</comment>
<sequence>MDSQHLFKHTEGEKTHANNFLAHVWDSNESLYRCLASHRLQRSVFHTLRYCHKTQRKITARGARWDGDRGSGLLFPQQGRPGPGDAGWVVLASGDAHLLRAQPRWRRTGHRGWG</sequence>
<name>A0A4D9F3C3_9SAUR</name>
<evidence type="ECO:0000313" key="2">
    <source>
        <dbReference type="Proteomes" id="UP000297703"/>
    </source>
</evidence>
<proteinExistence type="predicted"/>
<dbReference type="AlphaFoldDB" id="A0A4D9F3C3"/>
<accession>A0A4D9F3C3</accession>
<reference evidence="1 2" key="2">
    <citation type="submission" date="2019-04" db="EMBL/GenBank/DDBJ databases">
        <title>The genome sequence of big-headed turtle.</title>
        <authorList>
            <person name="Gong S."/>
        </authorList>
    </citation>
    <scope>NUCLEOTIDE SEQUENCE [LARGE SCALE GENOMIC DNA]</scope>
    <source>
        <strain evidence="1">DO16091913</strain>
        <tissue evidence="1">Muscle</tissue>
    </source>
</reference>
<keyword evidence="2" id="KW-1185">Reference proteome</keyword>